<dbReference type="GO" id="GO:0016787">
    <property type="term" value="F:hydrolase activity"/>
    <property type="evidence" value="ECO:0007669"/>
    <property type="project" value="UniProtKB-KW"/>
</dbReference>
<dbReference type="Gene3D" id="3.40.50.1820">
    <property type="entry name" value="alpha/beta hydrolase"/>
    <property type="match status" value="1"/>
</dbReference>
<dbReference type="RefSeq" id="WP_003452766.1">
    <property type="nucleotide sequence ID" value="NZ_AJMR01000179.1"/>
</dbReference>
<dbReference type="KEGG" id="pfuw:KF707C_16560"/>
<keyword evidence="2" id="KW-0378">Hydrolase</keyword>
<dbReference type="PANTHER" id="PTHR43689:SF8">
    <property type="entry name" value="ALPHA_BETA-HYDROLASES SUPERFAMILY PROTEIN"/>
    <property type="match status" value="1"/>
</dbReference>
<evidence type="ECO:0000313" key="2">
    <source>
        <dbReference type="EMBL" id="BAU73344.1"/>
    </source>
</evidence>
<name>A0AAD1C0H9_METFU</name>
<reference evidence="3" key="1">
    <citation type="submission" date="2015-05" db="EMBL/GenBank/DDBJ databases">
        <title>Draft genome sequencing of a biphenyl-degrading bacterium, Pseudomonas balearica KF707 (=NBRC110670).</title>
        <authorList>
            <person name="Kimura N."/>
            <person name="Hirose J."/>
            <person name="Watanabe T."/>
            <person name="Suenaga H."/>
            <person name="Fujihara H."/>
            <person name="Noguchi M."/>
            <person name="Hashimoto M."/>
            <person name="Shimodaira J."/>
            <person name="Tsuchikane K."/>
            <person name="Hosoyama A."/>
            <person name="Yamazoe A."/>
            <person name="Fujita N."/>
            <person name="Furukawa K."/>
        </authorList>
    </citation>
    <scope>NUCLEOTIDE SEQUENCE [LARGE SCALE GENOMIC DNA]</scope>
    <source>
        <strain evidence="3">DSM 10086 / NBRC 110670 / KF707</strain>
    </source>
</reference>
<dbReference type="Proteomes" id="UP000218554">
    <property type="component" value="Chromosome"/>
</dbReference>
<sequence length="291" mass="30818">MNMAQTRIPTPRLQQCFPERLVTVADGARVAIRECGQGPVVVLLHGIGSGSASWLHCAQRLAEGNRVIAWDAPGYGLSTPLPQARPKAVDYAARLEALLVALGVERCLLVGHSLGALMATAYAAGQGAQRVARLVLISPARGYGAEALRETGLRVRQQRLDNLERLGIDGMASERTSRLLGRNPSEDALAWVRWNMARLNPAGYRQAVELLCGDDLLGNGRPAMPCEVHCGEDDAITSPEACGAIARGLDAPFSLIPAAGHASPIEQPDVVAGRIGHAQRLTLEGSAHGKA</sequence>
<evidence type="ECO:0000313" key="3">
    <source>
        <dbReference type="Proteomes" id="UP000218554"/>
    </source>
</evidence>
<dbReference type="SUPFAM" id="SSF53474">
    <property type="entry name" value="alpha/beta-Hydrolases"/>
    <property type="match status" value="1"/>
</dbReference>
<reference evidence="2 3" key="2">
    <citation type="journal article" date="2017" name="Int. J. Syst. Evol. Microbiol.">
        <title>Pseudomonas furukawaii sp. nov., a polychlorinated biphenyl-degrading bacterium isolated from biphenyl-contaminated soil in Japan.</title>
        <authorList>
            <person name="Kimura N."/>
            <person name="Watanabe T."/>
            <person name="Suenaga H."/>
            <person name="Fujihara H."/>
            <person name="Futagami T."/>
            <person name="Goto M."/>
            <person name="Hanada S."/>
            <person name="Hirose J."/>
        </authorList>
    </citation>
    <scope>NUCLEOTIDE SEQUENCE [LARGE SCALE GENOMIC DNA]</scope>
    <source>
        <strain evidence="3">DSM 10086 / NBRC 110670 / KF707</strain>
    </source>
</reference>
<dbReference type="Pfam" id="PF12697">
    <property type="entry name" value="Abhydrolase_6"/>
    <property type="match status" value="1"/>
</dbReference>
<feature type="domain" description="AB hydrolase-1" evidence="1">
    <location>
        <begin position="41"/>
        <end position="272"/>
    </location>
</feature>
<proteinExistence type="predicted"/>
<dbReference type="InterPro" id="IPR000073">
    <property type="entry name" value="AB_hydrolase_1"/>
</dbReference>
<dbReference type="InterPro" id="IPR029058">
    <property type="entry name" value="AB_hydrolase_fold"/>
</dbReference>
<organism evidence="2 3">
    <name type="scientific">Metapseudomonas furukawaii</name>
    <name type="common">Pseudomonas furukawaii</name>
    <dbReference type="NCBI Taxonomy" id="1149133"/>
    <lineage>
        <taxon>Bacteria</taxon>
        <taxon>Pseudomonadati</taxon>
        <taxon>Pseudomonadota</taxon>
        <taxon>Gammaproteobacteria</taxon>
        <taxon>Pseudomonadales</taxon>
        <taxon>Pseudomonadaceae</taxon>
        <taxon>Metapseudomonas</taxon>
    </lineage>
</organism>
<protein>
    <submittedName>
        <fullName evidence="2">Probable hydrolase</fullName>
    </submittedName>
</protein>
<dbReference type="EMBL" id="AP014862">
    <property type="protein sequence ID" value="BAU73344.1"/>
    <property type="molecule type" value="Genomic_DNA"/>
</dbReference>
<dbReference type="AlphaFoldDB" id="A0AAD1C0H9"/>
<keyword evidence="3" id="KW-1185">Reference proteome</keyword>
<accession>A0AAD1C0H9</accession>
<gene>
    <name evidence="2" type="ORF">KF707C_16560</name>
</gene>
<dbReference type="PANTHER" id="PTHR43689">
    <property type="entry name" value="HYDROLASE"/>
    <property type="match status" value="1"/>
</dbReference>
<evidence type="ECO:0000259" key="1">
    <source>
        <dbReference type="Pfam" id="PF12697"/>
    </source>
</evidence>